<dbReference type="PANTHER" id="PTHR10574:SF406">
    <property type="entry name" value="LAMININ SUBUNIT ALPHA 5"/>
    <property type="match status" value="1"/>
</dbReference>
<dbReference type="SMART" id="SM00136">
    <property type="entry name" value="LamNT"/>
    <property type="match status" value="1"/>
</dbReference>
<keyword evidence="1" id="KW-0732">Signal</keyword>
<dbReference type="Pfam" id="PF00055">
    <property type="entry name" value="Laminin_N"/>
    <property type="match status" value="1"/>
</dbReference>
<comment type="caution">
    <text evidence="7">The sequence shown here is derived from an EMBL/GenBank/DDBJ whole genome shotgun (WGS) entry which is preliminary data.</text>
</comment>
<dbReference type="EMBL" id="CAJFCJ010000019">
    <property type="protein sequence ID" value="CAD5123080.1"/>
    <property type="molecule type" value="Genomic_DNA"/>
</dbReference>
<dbReference type="PROSITE" id="PS51117">
    <property type="entry name" value="LAMININ_NTER"/>
    <property type="match status" value="1"/>
</dbReference>
<dbReference type="SUPFAM" id="SSF57196">
    <property type="entry name" value="EGF/Laminin"/>
    <property type="match status" value="2"/>
</dbReference>
<dbReference type="Gene3D" id="2.10.25.10">
    <property type="entry name" value="Laminin"/>
    <property type="match status" value="1"/>
</dbReference>
<dbReference type="PROSITE" id="PS01248">
    <property type="entry name" value="EGF_LAM_1"/>
    <property type="match status" value="1"/>
</dbReference>
<dbReference type="FunFam" id="2.10.25.10:FF:000188">
    <property type="entry name" value="Laminin subunit gamma 2"/>
    <property type="match status" value="1"/>
</dbReference>
<reference evidence="7 8" key="1">
    <citation type="submission" date="2020-08" db="EMBL/GenBank/DDBJ databases">
        <authorList>
            <person name="Hejnol A."/>
        </authorList>
    </citation>
    <scope>NUCLEOTIDE SEQUENCE [LARGE SCALE GENOMIC DNA]</scope>
</reference>
<dbReference type="SMART" id="SM00180">
    <property type="entry name" value="EGF_Lam"/>
    <property type="match status" value="2"/>
</dbReference>
<dbReference type="CDD" id="cd00055">
    <property type="entry name" value="EGF_Lam"/>
    <property type="match status" value="2"/>
</dbReference>
<evidence type="ECO:0000256" key="1">
    <source>
        <dbReference type="ARBA" id="ARBA00022729"/>
    </source>
</evidence>
<keyword evidence="5" id="KW-0424">Laminin EGF-like domain</keyword>
<proteinExistence type="predicted"/>
<dbReference type="InterPro" id="IPR002049">
    <property type="entry name" value="LE_dom"/>
</dbReference>
<sequence length="365" mass="41131">MDMSRGESISTRVSSICKNKEICYDINDKNGIECFQCNSTVEHLTDLEPRLRTCWISDILPKLGPKRVQLIFSFGKTIEVTYIKINFCQNAQPDSMVIKKSVDGKRWVPFQYYSSDCRRNYKVEEGGKVTRDNEVQALCHRILPNEDSISFSPLKFRPSSQQSDESPSLNDWITVSNLQIDLDNPKVGFNHYSISDIKIVGRCKCNGHASRCIQDKNGRLRCDCKHFTAGRDCEKCKTGYHDRPWARGTRDNPNACVACNCNQHSNQCRFNPKLYALSNQESGGYCTNCQHNTIGNRCEVCKEGFYRNPRRKIIHRDACIGTKDKERGVEGVNNSGGSNGGCGGAGGDVDQNTTADNHLFLVCHK</sequence>
<dbReference type="AlphaFoldDB" id="A0A7I8W3E1"/>
<keyword evidence="8" id="KW-1185">Reference proteome</keyword>
<dbReference type="GO" id="GO:0005604">
    <property type="term" value="C:basement membrane"/>
    <property type="evidence" value="ECO:0007669"/>
    <property type="project" value="UniProtKB-ARBA"/>
</dbReference>
<dbReference type="OrthoDB" id="5984158at2759"/>
<keyword evidence="4" id="KW-0325">Glycoprotein</keyword>
<dbReference type="Gene3D" id="2.60.120.260">
    <property type="entry name" value="Galactose-binding domain-like"/>
    <property type="match status" value="1"/>
</dbReference>
<name>A0A7I8W3E1_9ANNE</name>
<protein>
    <submittedName>
        <fullName evidence="7">DgyrCDS11456</fullName>
    </submittedName>
</protein>
<evidence type="ECO:0000256" key="4">
    <source>
        <dbReference type="ARBA" id="ARBA00023180"/>
    </source>
</evidence>
<dbReference type="PANTHER" id="PTHR10574">
    <property type="entry name" value="NETRIN/LAMININ-RELATED"/>
    <property type="match status" value="1"/>
</dbReference>
<dbReference type="InterPro" id="IPR056863">
    <property type="entry name" value="LMN_ATRN_NET-like_EGF"/>
</dbReference>
<evidence type="ECO:0000313" key="7">
    <source>
        <dbReference type="EMBL" id="CAD5123080.1"/>
    </source>
</evidence>
<gene>
    <name evidence="7" type="ORF">DGYR_LOCUS10803</name>
</gene>
<evidence type="ECO:0000256" key="3">
    <source>
        <dbReference type="ARBA" id="ARBA00023157"/>
    </source>
</evidence>
<accession>A0A7I8W3E1</accession>
<evidence type="ECO:0000256" key="5">
    <source>
        <dbReference type="ARBA" id="ARBA00023292"/>
    </source>
</evidence>
<evidence type="ECO:0000259" key="6">
    <source>
        <dbReference type="PROSITE" id="PS51117"/>
    </source>
</evidence>
<keyword evidence="2" id="KW-0677">Repeat</keyword>
<keyword evidence="3" id="KW-1015">Disulfide bond</keyword>
<feature type="domain" description="Laminin N-terminal" evidence="6">
    <location>
        <begin position="1"/>
        <end position="202"/>
    </location>
</feature>
<dbReference type="GO" id="GO:0009888">
    <property type="term" value="P:tissue development"/>
    <property type="evidence" value="ECO:0007669"/>
    <property type="project" value="TreeGrafter"/>
</dbReference>
<dbReference type="GO" id="GO:0009887">
    <property type="term" value="P:animal organ morphogenesis"/>
    <property type="evidence" value="ECO:0007669"/>
    <property type="project" value="TreeGrafter"/>
</dbReference>
<evidence type="ECO:0000256" key="2">
    <source>
        <dbReference type="ARBA" id="ARBA00022737"/>
    </source>
</evidence>
<dbReference type="Pfam" id="PF24973">
    <property type="entry name" value="EGF_LMN_ATRN"/>
    <property type="match status" value="2"/>
</dbReference>
<evidence type="ECO:0000313" key="8">
    <source>
        <dbReference type="Proteomes" id="UP000549394"/>
    </source>
</evidence>
<dbReference type="Proteomes" id="UP000549394">
    <property type="component" value="Unassembled WGS sequence"/>
</dbReference>
<dbReference type="InterPro" id="IPR050440">
    <property type="entry name" value="Laminin/Netrin_ECM"/>
</dbReference>
<dbReference type="InterPro" id="IPR008211">
    <property type="entry name" value="Laminin_N"/>
</dbReference>
<organism evidence="7 8">
    <name type="scientific">Dimorphilus gyrociliatus</name>
    <dbReference type="NCBI Taxonomy" id="2664684"/>
    <lineage>
        <taxon>Eukaryota</taxon>
        <taxon>Metazoa</taxon>
        <taxon>Spiralia</taxon>
        <taxon>Lophotrochozoa</taxon>
        <taxon>Annelida</taxon>
        <taxon>Polychaeta</taxon>
        <taxon>Polychaeta incertae sedis</taxon>
        <taxon>Dinophilidae</taxon>
        <taxon>Dimorphilus</taxon>
    </lineage>
</organism>